<dbReference type="Proteomes" id="UP000828941">
    <property type="component" value="Chromosome 2"/>
</dbReference>
<comment type="caution">
    <text evidence="1">The sequence shown here is derived from an EMBL/GenBank/DDBJ whole genome shotgun (WGS) entry which is preliminary data.</text>
</comment>
<sequence length="100" mass="11324">MAETGSKKKDCHPEKEKDVKAPNLLERAKEEIEAVFHREKSPHHHKETHGRSDDIDEKTSVDQVKAPNVFERVKEEIEAVVEAIHPKKESGTATQESSSK</sequence>
<gene>
    <name evidence="1" type="ORF">L6164_004235</name>
</gene>
<proteinExistence type="predicted"/>
<evidence type="ECO:0000313" key="1">
    <source>
        <dbReference type="EMBL" id="KAI4355462.1"/>
    </source>
</evidence>
<evidence type="ECO:0000313" key="2">
    <source>
        <dbReference type="Proteomes" id="UP000828941"/>
    </source>
</evidence>
<keyword evidence="2" id="KW-1185">Reference proteome</keyword>
<name>A0ACB9Q3T5_BAUVA</name>
<reference evidence="1 2" key="1">
    <citation type="journal article" date="2022" name="DNA Res.">
        <title>Chromosomal-level genome assembly of the orchid tree Bauhinia variegata (Leguminosae; Cercidoideae) supports the allotetraploid origin hypothesis of Bauhinia.</title>
        <authorList>
            <person name="Zhong Y."/>
            <person name="Chen Y."/>
            <person name="Zheng D."/>
            <person name="Pang J."/>
            <person name="Liu Y."/>
            <person name="Luo S."/>
            <person name="Meng S."/>
            <person name="Qian L."/>
            <person name="Wei D."/>
            <person name="Dai S."/>
            <person name="Zhou R."/>
        </authorList>
    </citation>
    <scope>NUCLEOTIDE SEQUENCE [LARGE SCALE GENOMIC DNA]</scope>
    <source>
        <strain evidence="1">BV-YZ2020</strain>
    </source>
</reference>
<protein>
    <submittedName>
        <fullName evidence="1">Uncharacterized protein</fullName>
    </submittedName>
</protein>
<accession>A0ACB9Q3T5</accession>
<organism evidence="1 2">
    <name type="scientific">Bauhinia variegata</name>
    <name type="common">Purple orchid tree</name>
    <name type="synonym">Phanera variegata</name>
    <dbReference type="NCBI Taxonomy" id="167791"/>
    <lineage>
        <taxon>Eukaryota</taxon>
        <taxon>Viridiplantae</taxon>
        <taxon>Streptophyta</taxon>
        <taxon>Embryophyta</taxon>
        <taxon>Tracheophyta</taxon>
        <taxon>Spermatophyta</taxon>
        <taxon>Magnoliopsida</taxon>
        <taxon>eudicotyledons</taxon>
        <taxon>Gunneridae</taxon>
        <taxon>Pentapetalae</taxon>
        <taxon>rosids</taxon>
        <taxon>fabids</taxon>
        <taxon>Fabales</taxon>
        <taxon>Fabaceae</taxon>
        <taxon>Cercidoideae</taxon>
        <taxon>Cercideae</taxon>
        <taxon>Bauhiniinae</taxon>
        <taxon>Bauhinia</taxon>
    </lineage>
</organism>
<dbReference type="EMBL" id="CM039427">
    <property type="protein sequence ID" value="KAI4355462.1"/>
    <property type="molecule type" value="Genomic_DNA"/>
</dbReference>